<organism evidence="1">
    <name type="scientific">Anguilla anguilla</name>
    <name type="common">European freshwater eel</name>
    <name type="synonym">Muraena anguilla</name>
    <dbReference type="NCBI Taxonomy" id="7936"/>
    <lineage>
        <taxon>Eukaryota</taxon>
        <taxon>Metazoa</taxon>
        <taxon>Chordata</taxon>
        <taxon>Craniata</taxon>
        <taxon>Vertebrata</taxon>
        <taxon>Euteleostomi</taxon>
        <taxon>Actinopterygii</taxon>
        <taxon>Neopterygii</taxon>
        <taxon>Teleostei</taxon>
        <taxon>Anguilliformes</taxon>
        <taxon>Anguillidae</taxon>
        <taxon>Anguilla</taxon>
    </lineage>
</organism>
<sequence>MHFGTYQIALGFFFKNHNKNIRTV</sequence>
<protein>
    <submittedName>
        <fullName evidence="1">Uncharacterized protein</fullName>
    </submittedName>
</protein>
<dbReference type="EMBL" id="GBXM01090676">
    <property type="protein sequence ID" value="JAH17901.1"/>
    <property type="molecule type" value="Transcribed_RNA"/>
</dbReference>
<reference evidence="1" key="2">
    <citation type="journal article" date="2015" name="Fish Shellfish Immunol.">
        <title>Early steps in the European eel (Anguilla anguilla)-Vibrio vulnificus interaction in the gills: Role of the RtxA13 toxin.</title>
        <authorList>
            <person name="Callol A."/>
            <person name="Pajuelo D."/>
            <person name="Ebbesson L."/>
            <person name="Teles M."/>
            <person name="MacKenzie S."/>
            <person name="Amaro C."/>
        </authorList>
    </citation>
    <scope>NUCLEOTIDE SEQUENCE</scope>
</reference>
<reference evidence="1" key="1">
    <citation type="submission" date="2014-11" db="EMBL/GenBank/DDBJ databases">
        <authorList>
            <person name="Amaro Gonzalez C."/>
        </authorList>
    </citation>
    <scope>NUCLEOTIDE SEQUENCE</scope>
</reference>
<accession>A0A0E9QLX9</accession>
<name>A0A0E9QLX9_ANGAN</name>
<evidence type="ECO:0000313" key="1">
    <source>
        <dbReference type="EMBL" id="JAH17901.1"/>
    </source>
</evidence>
<dbReference type="AlphaFoldDB" id="A0A0E9QLX9"/>
<proteinExistence type="predicted"/>